<reference evidence="15" key="1">
    <citation type="journal article" date="2019" name="Int. J. Syst. Evol. Microbiol.">
        <title>The Global Catalogue of Microorganisms (GCM) 10K type strain sequencing project: providing services to taxonomists for standard genome sequencing and annotation.</title>
        <authorList>
            <consortium name="The Broad Institute Genomics Platform"/>
            <consortium name="The Broad Institute Genome Sequencing Center for Infectious Disease"/>
            <person name="Wu L."/>
            <person name="Ma J."/>
        </authorList>
    </citation>
    <scope>NUCLEOTIDE SEQUENCE [LARGE SCALE GENOMIC DNA]</scope>
    <source>
        <strain evidence="15">JCM 30774</strain>
    </source>
</reference>
<dbReference type="InterPro" id="IPR020056">
    <property type="entry name" value="Rbsml_bL25/Gln-tRNA_synth_N"/>
</dbReference>
<dbReference type="PROSITE" id="PS00178">
    <property type="entry name" value="AA_TRNA_LIGASE_I"/>
    <property type="match status" value="1"/>
</dbReference>
<dbReference type="Pfam" id="PF20974">
    <property type="entry name" value="tRNA-synt_1c_C2"/>
    <property type="match status" value="1"/>
</dbReference>
<dbReference type="InterPro" id="IPR001412">
    <property type="entry name" value="aa-tRNA-synth_I_CS"/>
</dbReference>
<feature type="domain" description="Glutamyl/glutaminyl-tRNA synthetase class Ib anti-codon binding" evidence="12">
    <location>
        <begin position="339"/>
        <end position="439"/>
    </location>
</feature>
<dbReference type="Gene3D" id="3.40.50.620">
    <property type="entry name" value="HUPs"/>
    <property type="match status" value="1"/>
</dbReference>
<comment type="subunit">
    <text evidence="9">Monomer.</text>
</comment>
<keyword evidence="15" id="KW-1185">Reference proteome</keyword>
<evidence type="ECO:0000256" key="4">
    <source>
        <dbReference type="ARBA" id="ARBA00022741"/>
    </source>
</evidence>
<dbReference type="Gene3D" id="3.90.800.10">
    <property type="entry name" value="Glutamyl-tRNA Synthetase, Domain 3"/>
    <property type="match status" value="1"/>
</dbReference>
<evidence type="ECO:0000256" key="6">
    <source>
        <dbReference type="ARBA" id="ARBA00022917"/>
    </source>
</evidence>
<feature type="binding site" evidence="9">
    <location>
        <position position="212"/>
    </location>
    <ligand>
        <name>L-glutamine</name>
        <dbReference type="ChEBI" id="CHEBI:58359"/>
    </ligand>
</feature>
<dbReference type="InterPro" id="IPR049437">
    <property type="entry name" value="tRNA-synt_1c_C2"/>
</dbReference>
<evidence type="ECO:0000256" key="2">
    <source>
        <dbReference type="ARBA" id="ARBA00022490"/>
    </source>
</evidence>
<dbReference type="SUPFAM" id="SSF52374">
    <property type="entry name" value="Nucleotidylyl transferase"/>
    <property type="match status" value="1"/>
</dbReference>
<evidence type="ECO:0000259" key="13">
    <source>
        <dbReference type="Pfam" id="PF20974"/>
    </source>
</evidence>
<dbReference type="EC" id="6.1.1.18" evidence="9"/>
<dbReference type="GO" id="GO:0016874">
    <property type="term" value="F:ligase activity"/>
    <property type="evidence" value="ECO:0007669"/>
    <property type="project" value="UniProtKB-KW"/>
</dbReference>
<dbReference type="InterPro" id="IPR000924">
    <property type="entry name" value="Glu/Gln-tRNA-synth"/>
</dbReference>
<keyword evidence="7 9" id="KW-0030">Aminoacyl-tRNA synthetase</keyword>
<evidence type="ECO:0000256" key="7">
    <source>
        <dbReference type="ARBA" id="ARBA00023146"/>
    </source>
</evidence>
<feature type="short sequence motif" description="'HIGH' region" evidence="9">
    <location>
        <begin position="34"/>
        <end position="44"/>
    </location>
</feature>
<dbReference type="Proteomes" id="UP001597059">
    <property type="component" value="Unassembled WGS sequence"/>
</dbReference>
<dbReference type="InterPro" id="IPR020059">
    <property type="entry name" value="Glu/Gln-tRNA-synth_Ib_codon-bd"/>
</dbReference>
<accession>A0ABW4B2Z0</accession>
<dbReference type="InterPro" id="IPR050132">
    <property type="entry name" value="Gln/Glu-tRNA_Ligase"/>
</dbReference>
<evidence type="ECO:0000256" key="10">
    <source>
        <dbReference type="RuleBase" id="RU363037"/>
    </source>
</evidence>
<dbReference type="InterPro" id="IPR004514">
    <property type="entry name" value="Gln-tRNA-synth"/>
</dbReference>
<dbReference type="SUPFAM" id="SSF50715">
    <property type="entry name" value="Ribosomal protein L25-like"/>
    <property type="match status" value="1"/>
</dbReference>
<feature type="binding site" evidence="9">
    <location>
        <begin position="41"/>
        <end position="47"/>
    </location>
    <ligand>
        <name>ATP</name>
        <dbReference type="ChEBI" id="CHEBI:30616"/>
    </ligand>
</feature>
<dbReference type="HAMAP" id="MF_00126">
    <property type="entry name" value="Gln_tRNA_synth"/>
    <property type="match status" value="1"/>
</dbReference>
<feature type="domain" description="Glutamyl/glutaminyl-tRNA synthetase class Ib catalytic" evidence="11">
    <location>
        <begin position="27"/>
        <end position="330"/>
    </location>
</feature>
<dbReference type="EMBL" id="JBHTMN010000011">
    <property type="protein sequence ID" value="MFD1383836.1"/>
    <property type="molecule type" value="Genomic_DNA"/>
</dbReference>
<evidence type="ECO:0000259" key="11">
    <source>
        <dbReference type="Pfam" id="PF00749"/>
    </source>
</evidence>
<dbReference type="PANTHER" id="PTHR43097">
    <property type="entry name" value="GLUTAMINE-TRNA LIGASE"/>
    <property type="match status" value="1"/>
</dbReference>
<dbReference type="Gene3D" id="1.10.1160.10">
    <property type="entry name" value="Glutamyl-trna Synthetase, Domain 2"/>
    <property type="match status" value="1"/>
</dbReference>
<evidence type="ECO:0000256" key="8">
    <source>
        <dbReference type="ARBA" id="ARBA00048270"/>
    </source>
</evidence>
<feature type="binding site" evidence="9">
    <location>
        <begin position="260"/>
        <end position="261"/>
    </location>
    <ligand>
        <name>ATP</name>
        <dbReference type="ChEBI" id="CHEBI:30616"/>
    </ligand>
</feature>
<dbReference type="InterPro" id="IPR011035">
    <property type="entry name" value="Ribosomal_bL25/Gln-tRNA_synth"/>
</dbReference>
<keyword evidence="2 9" id="KW-0963">Cytoplasm</keyword>
<protein>
    <recommendedName>
        <fullName evidence="9">Glutamine--tRNA ligase</fullName>
        <ecNumber evidence="9">6.1.1.18</ecNumber>
    </recommendedName>
    <alternativeName>
        <fullName evidence="9">Glutaminyl-tRNA synthetase</fullName>
        <shortName evidence="9">GlnRS</shortName>
    </alternativeName>
</protein>
<dbReference type="Pfam" id="PF03950">
    <property type="entry name" value="tRNA-synt_1c_C"/>
    <property type="match status" value="1"/>
</dbReference>
<evidence type="ECO:0000256" key="3">
    <source>
        <dbReference type="ARBA" id="ARBA00022598"/>
    </source>
</evidence>
<feature type="binding site" evidence="9">
    <location>
        <position position="231"/>
    </location>
    <ligand>
        <name>ATP</name>
        <dbReference type="ChEBI" id="CHEBI:30616"/>
    </ligand>
</feature>
<dbReference type="NCBIfam" id="NF011291">
    <property type="entry name" value="PRK14703.1"/>
    <property type="match status" value="1"/>
</dbReference>
<comment type="caution">
    <text evidence="14">The sequence shown here is derived from an EMBL/GenBank/DDBJ whole genome shotgun (WGS) entry which is preliminary data.</text>
</comment>
<feature type="short sequence motif" description="'KMSKS' region" evidence="9">
    <location>
        <begin position="267"/>
        <end position="271"/>
    </location>
</feature>
<keyword evidence="6 9" id="KW-0648">Protein biosynthesis</keyword>
<evidence type="ECO:0000256" key="5">
    <source>
        <dbReference type="ARBA" id="ARBA00022840"/>
    </source>
</evidence>
<comment type="subcellular location">
    <subcellularLocation>
        <location evidence="9">Cytoplasm</location>
    </subcellularLocation>
</comment>
<gene>
    <name evidence="9" type="primary">glnS</name>
    <name evidence="14" type="ORF">ACFQ45_10675</name>
</gene>
<dbReference type="Pfam" id="PF00749">
    <property type="entry name" value="tRNA-synt_1c"/>
    <property type="match status" value="1"/>
</dbReference>
<evidence type="ECO:0000259" key="12">
    <source>
        <dbReference type="Pfam" id="PF03950"/>
    </source>
</evidence>
<dbReference type="PRINTS" id="PR00987">
    <property type="entry name" value="TRNASYNTHGLU"/>
</dbReference>
<keyword evidence="5 9" id="KW-0067">ATP-binding</keyword>
<dbReference type="InterPro" id="IPR022861">
    <property type="entry name" value="Gln_tRNA_ligase_bac"/>
</dbReference>
<dbReference type="Gene3D" id="2.40.240.10">
    <property type="entry name" value="Ribosomal Protein L25, Chain P"/>
    <property type="match status" value="2"/>
</dbReference>
<organism evidence="14 15">
    <name type="scientific">Rhodanobacter aciditrophus</name>
    <dbReference type="NCBI Taxonomy" id="1623218"/>
    <lineage>
        <taxon>Bacteria</taxon>
        <taxon>Pseudomonadati</taxon>
        <taxon>Pseudomonadota</taxon>
        <taxon>Gammaproteobacteria</taxon>
        <taxon>Lysobacterales</taxon>
        <taxon>Rhodanobacteraceae</taxon>
        <taxon>Rhodanobacter</taxon>
    </lineage>
</organism>
<keyword evidence="3 9" id="KW-0436">Ligase</keyword>
<sequence>MSEASKTGNFITQIIDKDNETGKHGGKVLTRFPPEPNGYLHIGHAKSICLNFGIAERYQGQCNLRFDDTNPEKENVEFIDSIKKDVEWLGFEWADQPKYASDYFDQLFAYACKMIEEGTAYVCELNAEQMREYRGTLKEPGKNSPYRDRTPEENMALFLDMRDGKYADGEKVLRAKIDMASPNINLRDPIIYRIRHVHHHQTGDKWCVYPMYDFTHSLSDAIEGVTHSICTLEFQDHRPLYDWTLDTLGTFHPQQIEFARLNLNYTVTSKRKLKQLVDEGHVEAWDDPRMPTISGMRRRGFTPAAIRNFCERIGVTKSDSIVDFGMLEHAIREDLDAKANRAMAVLNPIKVTLTNYPEDKEEIFTLGNHPKNEEAGTREVPFSKYLYIDAADFEEVPPRKWKRLSLGTAVRLRGGYVITCDEAIKDADGNVVELLCSYDENTLGVNPEGYKPKGVIHWVSAKHAVDANVRLYDRLFSHEAPDAKHEDKTFLDFINPESMTVASNAKVEPSLAQAEPGVGYQFEREGYFCRDLKEDGMVFNRTVTLRDSWAKIEAKS</sequence>
<dbReference type="RefSeq" id="WP_377367482.1">
    <property type="nucleotide sequence ID" value="NZ_JBHTMN010000011.1"/>
</dbReference>
<proteinExistence type="inferred from homology"/>
<comment type="caution">
    <text evidence="9">Lacks conserved residue(s) required for the propagation of feature annotation.</text>
</comment>
<feature type="binding site" evidence="9">
    <location>
        <begin position="35"/>
        <end position="37"/>
    </location>
    <ligand>
        <name>ATP</name>
        <dbReference type="ChEBI" id="CHEBI:30616"/>
    </ligand>
</feature>
<comment type="catalytic activity">
    <reaction evidence="8 9">
        <text>tRNA(Gln) + L-glutamine + ATP = L-glutaminyl-tRNA(Gln) + AMP + diphosphate</text>
        <dbReference type="Rhea" id="RHEA:20121"/>
        <dbReference type="Rhea" id="RHEA-COMP:9662"/>
        <dbReference type="Rhea" id="RHEA-COMP:9681"/>
        <dbReference type="ChEBI" id="CHEBI:30616"/>
        <dbReference type="ChEBI" id="CHEBI:33019"/>
        <dbReference type="ChEBI" id="CHEBI:58359"/>
        <dbReference type="ChEBI" id="CHEBI:78442"/>
        <dbReference type="ChEBI" id="CHEBI:78521"/>
        <dbReference type="ChEBI" id="CHEBI:456215"/>
        <dbReference type="EC" id="6.1.1.18"/>
    </reaction>
</comment>
<dbReference type="InterPro" id="IPR014729">
    <property type="entry name" value="Rossmann-like_a/b/a_fold"/>
</dbReference>
<evidence type="ECO:0000256" key="9">
    <source>
        <dbReference type="HAMAP-Rule" id="MF_00126"/>
    </source>
</evidence>
<evidence type="ECO:0000313" key="14">
    <source>
        <dbReference type="EMBL" id="MFD1383836.1"/>
    </source>
</evidence>
<dbReference type="InterPro" id="IPR020058">
    <property type="entry name" value="Glu/Gln-tRNA-synth_Ib_cat-dom"/>
</dbReference>
<name>A0ABW4B2Z0_9GAMM</name>
<evidence type="ECO:0000256" key="1">
    <source>
        <dbReference type="ARBA" id="ARBA00005594"/>
    </source>
</evidence>
<feature type="binding site" evidence="9">
    <location>
        <position position="67"/>
    </location>
    <ligand>
        <name>L-glutamine</name>
        <dbReference type="ChEBI" id="CHEBI:58359"/>
    </ligand>
</feature>
<dbReference type="CDD" id="cd00807">
    <property type="entry name" value="GlnRS_core"/>
    <property type="match status" value="1"/>
</dbReference>
<evidence type="ECO:0000313" key="15">
    <source>
        <dbReference type="Proteomes" id="UP001597059"/>
    </source>
</evidence>
<comment type="similarity">
    <text evidence="1 9 10">Belongs to the class-I aminoacyl-tRNA synthetase family.</text>
</comment>
<dbReference type="NCBIfam" id="TIGR00440">
    <property type="entry name" value="glnS"/>
    <property type="match status" value="1"/>
</dbReference>
<feature type="domain" description="tRNA synthetases class I (E and Q) anti-codon binding" evidence="13">
    <location>
        <begin position="455"/>
        <end position="531"/>
    </location>
</feature>
<dbReference type="PANTHER" id="PTHR43097:SF5">
    <property type="entry name" value="GLUTAMATE--TRNA LIGASE"/>
    <property type="match status" value="1"/>
</dbReference>
<keyword evidence="4 9" id="KW-0547">Nucleotide-binding</keyword>
<dbReference type="InterPro" id="IPR020061">
    <property type="entry name" value="Glu_tRNA_lig_a-bdl"/>
</dbReference>